<protein>
    <submittedName>
        <fullName evidence="1">Uncharacterized protein</fullName>
    </submittedName>
</protein>
<evidence type="ECO:0000313" key="2">
    <source>
        <dbReference type="Proteomes" id="UP001251524"/>
    </source>
</evidence>
<name>A0ABU1WCZ9_9GAMM</name>
<reference evidence="1 2" key="1">
    <citation type="submission" date="2023-07" db="EMBL/GenBank/DDBJ databases">
        <title>Sorghum-associated microbial communities from plants grown in Nebraska, USA.</title>
        <authorList>
            <person name="Schachtman D."/>
        </authorList>
    </citation>
    <scope>NUCLEOTIDE SEQUENCE [LARGE SCALE GENOMIC DNA]</scope>
    <source>
        <strain evidence="1 2">BE198</strain>
    </source>
</reference>
<keyword evidence="2" id="KW-1185">Reference proteome</keyword>
<dbReference type="Proteomes" id="UP001251524">
    <property type="component" value="Unassembled WGS sequence"/>
</dbReference>
<dbReference type="EMBL" id="JAVDVY010000002">
    <property type="protein sequence ID" value="MDR7135509.1"/>
    <property type="molecule type" value="Genomic_DNA"/>
</dbReference>
<organism evidence="1 2">
    <name type="scientific">Lysobacter niastensis</name>
    <dbReference type="NCBI Taxonomy" id="380629"/>
    <lineage>
        <taxon>Bacteria</taxon>
        <taxon>Pseudomonadati</taxon>
        <taxon>Pseudomonadota</taxon>
        <taxon>Gammaproteobacteria</taxon>
        <taxon>Lysobacterales</taxon>
        <taxon>Lysobacteraceae</taxon>
        <taxon>Lysobacter</taxon>
    </lineage>
</organism>
<proteinExistence type="predicted"/>
<comment type="caution">
    <text evidence="1">The sequence shown here is derived from an EMBL/GenBank/DDBJ whole genome shotgun (WGS) entry which is preliminary data.</text>
</comment>
<dbReference type="RefSeq" id="WP_310063221.1">
    <property type="nucleotide sequence ID" value="NZ_JAVDVY010000002.1"/>
</dbReference>
<gene>
    <name evidence="1" type="ORF">J2X06_002718</name>
</gene>
<accession>A0ABU1WCZ9</accession>
<sequence length="64" mass="7033">MKTQKNKARPQRSDGPLKFEGAYAKRFASDRIAEDISRFNAEGGHIEVLGTTKVLKKIDGTPTG</sequence>
<evidence type="ECO:0000313" key="1">
    <source>
        <dbReference type="EMBL" id="MDR7135509.1"/>
    </source>
</evidence>